<feature type="transmembrane region" description="Helical" evidence="1">
    <location>
        <begin position="67"/>
        <end position="87"/>
    </location>
</feature>
<dbReference type="AlphaFoldDB" id="A0A1I7FKG5"/>
<reference evidence="3" key="1">
    <citation type="submission" date="2016-10" db="EMBL/GenBank/DDBJ databases">
        <authorList>
            <person name="Varghese N."/>
            <person name="Submissions S."/>
        </authorList>
    </citation>
    <scope>NUCLEOTIDE SEQUENCE [LARGE SCALE GENOMIC DNA]</scope>
    <source>
        <strain evidence="3">CGMCC 1.11014</strain>
    </source>
</reference>
<proteinExistence type="predicted"/>
<gene>
    <name evidence="2" type="ORF">SAMN05216552_1002107</name>
</gene>
<dbReference type="STRING" id="1035707.SAMN05216552_1002107"/>
<keyword evidence="3" id="KW-1185">Reference proteome</keyword>
<keyword evidence="1" id="KW-0472">Membrane</keyword>
<name>A0A1I7FKG5_9BURK</name>
<dbReference type="RefSeq" id="WP_093553233.1">
    <property type="nucleotide sequence ID" value="NZ_FPBO01000002.1"/>
</dbReference>
<feature type="transmembrane region" description="Helical" evidence="1">
    <location>
        <begin position="25"/>
        <end position="47"/>
    </location>
</feature>
<protein>
    <submittedName>
        <fullName evidence="2">Uncharacterized protein</fullName>
    </submittedName>
</protein>
<evidence type="ECO:0000313" key="2">
    <source>
        <dbReference type="EMBL" id="SFU36687.1"/>
    </source>
</evidence>
<accession>A0A1I7FKG5</accession>
<evidence type="ECO:0000256" key="1">
    <source>
        <dbReference type="SAM" id="Phobius"/>
    </source>
</evidence>
<organism evidence="2 3">
    <name type="scientific">Pseudoduganella namucuonensis</name>
    <dbReference type="NCBI Taxonomy" id="1035707"/>
    <lineage>
        <taxon>Bacteria</taxon>
        <taxon>Pseudomonadati</taxon>
        <taxon>Pseudomonadota</taxon>
        <taxon>Betaproteobacteria</taxon>
        <taxon>Burkholderiales</taxon>
        <taxon>Oxalobacteraceae</taxon>
        <taxon>Telluria group</taxon>
        <taxon>Pseudoduganella</taxon>
    </lineage>
</organism>
<keyword evidence="1" id="KW-0812">Transmembrane</keyword>
<keyword evidence="1" id="KW-1133">Transmembrane helix</keyword>
<dbReference type="Proteomes" id="UP000199391">
    <property type="component" value="Unassembled WGS sequence"/>
</dbReference>
<sequence length="152" mass="17079">MNAETPHSQSAFQASDVIMRVRQQAAVAQCWTTQLLLLLGVLVLGFLQAAIKDDFSIFLHDPGDAGWNAIIILISFYAVMSVLVRVYDGTWFRWLNVPLLLTTLLFPVRHQTKHIMEGQMPNQAVALEVLIVLIAILGTVLAVRWARWSPQK</sequence>
<evidence type="ECO:0000313" key="3">
    <source>
        <dbReference type="Proteomes" id="UP000199391"/>
    </source>
</evidence>
<feature type="transmembrane region" description="Helical" evidence="1">
    <location>
        <begin position="124"/>
        <end position="146"/>
    </location>
</feature>
<dbReference type="EMBL" id="FPBO01000002">
    <property type="protein sequence ID" value="SFU36687.1"/>
    <property type="molecule type" value="Genomic_DNA"/>
</dbReference>
<feature type="transmembrane region" description="Helical" evidence="1">
    <location>
        <begin position="94"/>
        <end position="112"/>
    </location>
</feature>